<feature type="signal peptide" evidence="1">
    <location>
        <begin position="1"/>
        <end position="25"/>
    </location>
</feature>
<organism evidence="3 4">
    <name type="scientific">Microbulbifer aestuariivivens</name>
    <dbReference type="NCBI Taxonomy" id="1908308"/>
    <lineage>
        <taxon>Bacteria</taxon>
        <taxon>Pseudomonadati</taxon>
        <taxon>Pseudomonadota</taxon>
        <taxon>Gammaproteobacteria</taxon>
        <taxon>Cellvibrionales</taxon>
        <taxon>Microbulbiferaceae</taxon>
        <taxon>Microbulbifer</taxon>
    </lineage>
</organism>
<dbReference type="Gene3D" id="3.10.620.30">
    <property type="match status" value="1"/>
</dbReference>
<protein>
    <recommendedName>
        <fullName evidence="2">Transglutaminase-like domain-containing protein</fullName>
    </recommendedName>
</protein>
<gene>
    <name evidence="3" type="ORF">Maes01_00997</name>
</gene>
<dbReference type="InterPro" id="IPR002931">
    <property type="entry name" value="Transglutaminase-like"/>
</dbReference>
<feature type="domain" description="Transglutaminase-like" evidence="2">
    <location>
        <begin position="345"/>
        <end position="407"/>
    </location>
</feature>
<accession>A0ABP9WQE9</accession>
<proteinExistence type="predicted"/>
<reference evidence="3 4" key="1">
    <citation type="submission" date="2024-02" db="EMBL/GenBank/DDBJ databases">
        <title>Microbulbifer aestuariivivens NBRC 112533.</title>
        <authorList>
            <person name="Ichikawa N."/>
            <person name="Katano-Makiyama Y."/>
            <person name="Hidaka K."/>
        </authorList>
    </citation>
    <scope>NUCLEOTIDE SEQUENCE [LARGE SCALE GENOMIC DNA]</scope>
    <source>
        <strain evidence="3 4">NBRC 112533</strain>
    </source>
</reference>
<dbReference type="Pfam" id="PF01841">
    <property type="entry name" value="Transglut_core"/>
    <property type="match status" value="1"/>
</dbReference>
<sequence>MSPPKLPCRLTLLLSVAVAFSSLGACTPSTPETPESLQDVQNMVDDGHYTDARQHIQRLLQEDRLKQEHPSLKFEAERMRRIEMEFTLSRDQLLQSIQRYIPDATESDLTQWDKAGLLESKVIDGERRFFRKTAYNLVHISDDAAARTDGYRRFSEKAPLYTLHQHHRDVSMADGPVRKRIRISYALTVDPDAVPAGETVRAWLPFPKPVLGRQENISLLASSPEQYVLAAETQPQRTIYFEKQAEAGRPVEFAVSYEFDSLGRSTAIEPERVQAPAPNEALAPHLQERPPHVQFTPYLRKLSEQIVGDESNPYRIAQKLFAYVDSIPWAGAREYSTIRNISEYAAKAGHADCGQQTLLLITLMRMNGIPARWQSGWEFSPSGFDTMHDWGEFYLEPYGWLPMDVTHGKLAGISDSETWFYLGGIDAYRLIFNTDYSQPFEPAKEHFRSETVDSQRGEVEWSGGNLYFDQWDYSLEWEILD</sequence>
<comment type="caution">
    <text evidence="3">The sequence shown here is derived from an EMBL/GenBank/DDBJ whole genome shotgun (WGS) entry which is preliminary data.</text>
</comment>
<keyword evidence="4" id="KW-1185">Reference proteome</keyword>
<keyword evidence="1" id="KW-0732">Signal</keyword>
<dbReference type="SUPFAM" id="SSF54001">
    <property type="entry name" value="Cysteine proteinases"/>
    <property type="match status" value="1"/>
</dbReference>
<dbReference type="PANTHER" id="PTHR38339">
    <property type="entry name" value="TRANSGLUTAMINASE DOMAIN PROTEIN"/>
    <property type="match status" value="1"/>
</dbReference>
<evidence type="ECO:0000313" key="4">
    <source>
        <dbReference type="Proteomes" id="UP001408594"/>
    </source>
</evidence>
<dbReference type="EMBL" id="BAABRT010000006">
    <property type="protein sequence ID" value="GAA5524440.1"/>
    <property type="molecule type" value="Genomic_DNA"/>
</dbReference>
<evidence type="ECO:0000313" key="3">
    <source>
        <dbReference type="EMBL" id="GAA5524440.1"/>
    </source>
</evidence>
<evidence type="ECO:0000256" key="1">
    <source>
        <dbReference type="SAM" id="SignalP"/>
    </source>
</evidence>
<dbReference type="PANTHER" id="PTHR38339:SF1">
    <property type="entry name" value="TRANSGLUTAMINASE-LIKE DOMAIN-CONTAINING PROTEIN"/>
    <property type="match status" value="1"/>
</dbReference>
<feature type="chain" id="PRO_5046967095" description="Transglutaminase-like domain-containing protein" evidence="1">
    <location>
        <begin position="26"/>
        <end position="481"/>
    </location>
</feature>
<dbReference type="PROSITE" id="PS51257">
    <property type="entry name" value="PROKAR_LIPOPROTEIN"/>
    <property type="match status" value="1"/>
</dbReference>
<dbReference type="InterPro" id="IPR038765">
    <property type="entry name" value="Papain-like_cys_pep_sf"/>
</dbReference>
<dbReference type="RefSeq" id="WP_345549420.1">
    <property type="nucleotide sequence ID" value="NZ_BAABRT010000006.1"/>
</dbReference>
<dbReference type="Proteomes" id="UP001408594">
    <property type="component" value="Unassembled WGS sequence"/>
</dbReference>
<name>A0ABP9WQE9_9GAMM</name>
<evidence type="ECO:0000259" key="2">
    <source>
        <dbReference type="SMART" id="SM00460"/>
    </source>
</evidence>
<dbReference type="SMART" id="SM00460">
    <property type="entry name" value="TGc"/>
    <property type="match status" value="1"/>
</dbReference>